<feature type="domain" description="BZIP" evidence="7">
    <location>
        <begin position="109"/>
        <end position="169"/>
    </location>
</feature>
<feature type="compositionally biased region" description="Low complexity" evidence="6">
    <location>
        <begin position="19"/>
        <end position="30"/>
    </location>
</feature>
<evidence type="ECO:0000259" key="7">
    <source>
        <dbReference type="PROSITE" id="PS50217"/>
    </source>
</evidence>
<evidence type="ECO:0000313" key="8">
    <source>
        <dbReference type="EMBL" id="KAI9633577.1"/>
    </source>
</evidence>
<dbReference type="InterPro" id="IPR004827">
    <property type="entry name" value="bZIP"/>
</dbReference>
<keyword evidence="3" id="KW-0238">DNA-binding</keyword>
<dbReference type="Gene3D" id="1.20.5.170">
    <property type="match status" value="1"/>
</dbReference>
<evidence type="ECO:0000256" key="6">
    <source>
        <dbReference type="SAM" id="MobiDB-lite"/>
    </source>
</evidence>
<dbReference type="PANTHER" id="PTHR13044:SF14">
    <property type="entry name" value="CRYPTOCEPHAL, ISOFORM A"/>
    <property type="match status" value="1"/>
</dbReference>
<accession>A0AA38H498</accession>
<keyword evidence="5" id="KW-0539">Nucleus</keyword>
<dbReference type="Proteomes" id="UP001164286">
    <property type="component" value="Unassembled WGS sequence"/>
</dbReference>
<protein>
    <recommendedName>
        <fullName evidence="7">BZIP domain-containing protein</fullName>
    </recommendedName>
</protein>
<keyword evidence="9" id="KW-1185">Reference proteome</keyword>
<dbReference type="GO" id="GO:0000977">
    <property type="term" value="F:RNA polymerase II transcription regulatory region sequence-specific DNA binding"/>
    <property type="evidence" value="ECO:0007669"/>
    <property type="project" value="TreeGrafter"/>
</dbReference>
<dbReference type="AlphaFoldDB" id="A0AA38H498"/>
<dbReference type="PROSITE" id="PS50217">
    <property type="entry name" value="BZIP"/>
    <property type="match status" value="1"/>
</dbReference>
<dbReference type="PROSITE" id="PS00036">
    <property type="entry name" value="BZIP_BASIC"/>
    <property type="match status" value="1"/>
</dbReference>
<dbReference type="GeneID" id="77729211"/>
<evidence type="ECO:0000256" key="4">
    <source>
        <dbReference type="ARBA" id="ARBA00023163"/>
    </source>
</evidence>
<dbReference type="RefSeq" id="XP_052943354.1">
    <property type="nucleotide sequence ID" value="XM_053090006.1"/>
</dbReference>
<dbReference type="SUPFAM" id="SSF57959">
    <property type="entry name" value="Leucine zipper domain"/>
    <property type="match status" value="1"/>
</dbReference>
<keyword evidence="2" id="KW-0805">Transcription regulation</keyword>
<feature type="compositionally biased region" description="Polar residues" evidence="6">
    <location>
        <begin position="81"/>
        <end position="107"/>
    </location>
</feature>
<reference evidence="8" key="1">
    <citation type="journal article" date="2022" name="G3 (Bethesda)">
        <title>High quality genome of the basidiomycete yeast Dioszegia hungarica PDD-24b-2 isolated from cloud water.</title>
        <authorList>
            <person name="Jarrige D."/>
            <person name="Haridas S."/>
            <person name="Bleykasten-Grosshans C."/>
            <person name="Joly M."/>
            <person name="Nadalig T."/>
            <person name="Sancelme M."/>
            <person name="Vuilleumier S."/>
            <person name="Grigoriev I.V."/>
            <person name="Amato P."/>
            <person name="Bringel F."/>
        </authorList>
    </citation>
    <scope>NUCLEOTIDE SEQUENCE</scope>
    <source>
        <strain evidence="8">PDD-24b-2</strain>
    </source>
</reference>
<dbReference type="GO" id="GO:0005634">
    <property type="term" value="C:nucleus"/>
    <property type="evidence" value="ECO:0007669"/>
    <property type="project" value="UniProtKB-SubCell"/>
</dbReference>
<dbReference type="CDD" id="cd14705">
    <property type="entry name" value="bZIP_Zip1"/>
    <property type="match status" value="1"/>
</dbReference>
<dbReference type="EMBL" id="JAKWFO010000008">
    <property type="protein sequence ID" value="KAI9633577.1"/>
    <property type="molecule type" value="Genomic_DNA"/>
</dbReference>
<comment type="caution">
    <text evidence="8">The sequence shown here is derived from an EMBL/GenBank/DDBJ whole genome shotgun (WGS) entry which is preliminary data.</text>
</comment>
<gene>
    <name evidence="8" type="ORF">MKK02DRAFT_38234</name>
</gene>
<evidence type="ECO:0000256" key="5">
    <source>
        <dbReference type="ARBA" id="ARBA00023242"/>
    </source>
</evidence>
<comment type="subcellular location">
    <subcellularLocation>
        <location evidence="1">Nucleus</location>
    </subcellularLocation>
</comment>
<organism evidence="8 9">
    <name type="scientific">Dioszegia hungarica</name>
    <dbReference type="NCBI Taxonomy" id="4972"/>
    <lineage>
        <taxon>Eukaryota</taxon>
        <taxon>Fungi</taxon>
        <taxon>Dikarya</taxon>
        <taxon>Basidiomycota</taxon>
        <taxon>Agaricomycotina</taxon>
        <taxon>Tremellomycetes</taxon>
        <taxon>Tremellales</taxon>
        <taxon>Bulleribasidiaceae</taxon>
        <taxon>Dioszegia</taxon>
    </lineage>
</organism>
<proteinExistence type="predicted"/>
<evidence type="ECO:0000256" key="1">
    <source>
        <dbReference type="ARBA" id="ARBA00004123"/>
    </source>
</evidence>
<name>A0AA38H498_9TREE</name>
<evidence type="ECO:0000313" key="9">
    <source>
        <dbReference type="Proteomes" id="UP001164286"/>
    </source>
</evidence>
<evidence type="ECO:0000256" key="2">
    <source>
        <dbReference type="ARBA" id="ARBA00023015"/>
    </source>
</evidence>
<keyword evidence="4" id="KW-0804">Transcription</keyword>
<sequence length="180" mass="19117">MPPPPPPLQHLAGYSEPMSFASSSSSAASSQHNLHTQLAAYTSTPLASPAQEAWDYMSRWGGGGHANQAEAEPSGRRHTLSHAQSAQPGGQVSQTVSPAATPLSNPASGEDSEDKRVRNTVASAKFRAKKKAQVANVQRTITDLESQQASLEADVASLKRENGLLREMVQLKFGTKISDN</sequence>
<dbReference type="GO" id="GO:0001228">
    <property type="term" value="F:DNA-binding transcription activator activity, RNA polymerase II-specific"/>
    <property type="evidence" value="ECO:0007669"/>
    <property type="project" value="TreeGrafter"/>
</dbReference>
<evidence type="ECO:0000256" key="3">
    <source>
        <dbReference type="ARBA" id="ARBA00023125"/>
    </source>
</evidence>
<dbReference type="Pfam" id="PF07716">
    <property type="entry name" value="bZIP_2"/>
    <property type="match status" value="1"/>
</dbReference>
<dbReference type="SMART" id="SM00338">
    <property type="entry name" value="BRLZ"/>
    <property type="match status" value="1"/>
</dbReference>
<feature type="region of interest" description="Disordered" evidence="6">
    <location>
        <begin position="57"/>
        <end position="129"/>
    </location>
</feature>
<dbReference type="PANTHER" id="PTHR13044">
    <property type="entry name" value="ACTIVATING TRANSCRIPTION FACTOR ATF 4/5"/>
    <property type="match status" value="1"/>
</dbReference>
<feature type="region of interest" description="Disordered" evidence="6">
    <location>
        <begin position="1"/>
        <end position="32"/>
    </location>
</feature>
<dbReference type="InterPro" id="IPR046347">
    <property type="entry name" value="bZIP_sf"/>
</dbReference>